<reference evidence="3 4" key="1">
    <citation type="journal article" date="2014" name="Nat. Commun.">
        <title>Physiological and genomic features of highly alkaliphilic hydrogen-utilizing Betaproteobacteria from a continental serpentinizing site.</title>
        <authorList>
            <person name="Suzuki S."/>
            <person name="Kuenen J.G."/>
            <person name="Schipper K."/>
            <person name="van der Velde S."/>
            <person name="Ishii S."/>
            <person name="Wu A."/>
            <person name="Sorokin D.Y."/>
            <person name="Tenney A."/>
            <person name="Meng X.Y."/>
            <person name="Morrill P.L."/>
            <person name="Kamagata Y."/>
            <person name="Muyzer G."/>
            <person name="Nealson K.H."/>
        </authorList>
    </citation>
    <scope>NUCLEOTIDE SEQUENCE [LARGE SCALE GENOMIC DNA]</scope>
    <source>
        <strain evidence="3 4">A1</strain>
    </source>
</reference>
<dbReference type="InterPro" id="IPR024467">
    <property type="entry name" value="Xre/MbcA/ParS-like_toxin-bd"/>
</dbReference>
<dbReference type="RefSeq" id="WP_045530743.1">
    <property type="nucleotide sequence ID" value="NZ_AP014568.1"/>
</dbReference>
<dbReference type="Proteomes" id="UP000067461">
    <property type="component" value="Chromosome"/>
</dbReference>
<evidence type="ECO:0000313" key="3">
    <source>
        <dbReference type="EMBL" id="BAO80354.1"/>
    </source>
</evidence>
<dbReference type="AlphaFoldDB" id="A0A060NN93"/>
<evidence type="ECO:0000259" key="2">
    <source>
        <dbReference type="Pfam" id="PF20432"/>
    </source>
</evidence>
<accession>A0A060NN93</accession>
<dbReference type="GO" id="GO:0003677">
    <property type="term" value="F:DNA binding"/>
    <property type="evidence" value="ECO:0007669"/>
    <property type="project" value="InterPro"/>
</dbReference>
<organism evidence="3 4">
    <name type="scientific">Serpentinimonas raichei</name>
    <dbReference type="NCBI Taxonomy" id="1458425"/>
    <lineage>
        <taxon>Bacteria</taxon>
        <taxon>Pseudomonadati</taxon>
        <taxon>Pseudomonadota</taxon>
        <taxon>Betaproteobacteria</taxon>
        <taxon>Burkholderiales</taxon>
        <taxon>Comamonadaceae</taxon>
        <taxon>Serpentinimonas</taxon>
    </lineage>
</organism>
<keyword evidence="4" id="KW-1185">Reference proteome</keyword>
<dbReference type="OrthoDB" id="565125at2"/>
<evidence type="ECO:0000313" key="4">
    <source>
        <dbReference type="Proteomes" id="UP000067461"/>
    </source>
</evidence>
<protein>
    <submittedName>
        <fullName evidence="3">Uncharacterized protein</fullName>
    </submittedName>
</protein>
<dbReference type="STRING" id="1458425.SRAA_0500"/>
<dbReference type="EMBL" id="AP014568">
    <property type="protein sequence ID" value="BAO80354.1"/>
    <property type="molecule type" value="Genomic_DNA"/>
</dbReference>
<evidence type="ECO:0000259" key="1">
    <source>
        <dbReference type="Pfam" id="PF09722"/>
    </source>
</evidence>
<dbReference type="Pfam" id="PF20432">
    <property type="entry name" value="Xre-like-HTH"/>
    <property type="match status" value="1"/>
</dbReference>
<dbReference type="InterPro" id="IPR046847">
    <property type="entry name" value="Xre-like_HTH"/>
</dbReference>
<name>A0A060NN93_9BURK</name>
<proteinExistence type="predicted"/>
<dbReference type="HOGENOM" id="CLU_157727_0_0_4"/>
<dbReference type="KEGG" id="cbaa:SRAA_0500"/>
<feature type="domain" description="Antitoxin Xre-like helix-turn-helix" evidence="2">
    <location>
        <begin position="11"/>
        <end position="72"/>
    </location>
</feature>
<gene>
    <name evidence="3" type="ORF">SRAA_0500</name>
</gene>
<feature type="domain" description="Antitoxin Xre/MbcA/ParS-like toxin-binding" evidence="1">
    <location>
        <begin position="76"/>
        <end position="123"/>
    </location>
</feature>
<sequence>MSANANAPAQTVNAAAVLSKAVARAAEHLDVSRALLARVLGLSPSTVTRLYAGQYQLEPQRKEWEFALLFVRLFRSLDSIVGEQGSARAWLGSHNIGLNGCPLELIRSTEGLVRVVHYLDASRARV</sequence>
<dbReference type="Pfam" id="PF09722">
    <property type="entry name" value="Xre_MbcA_ParS_C"/>
    <property type="match status" value="1"/>
</dbReference>